<feature type="compositionally biased region" description="Polar residues" evidence="1">
    <location>
        <begin position="179"/>
        <end position="197"/>
    </location>
</feature>
<feature type="region of interest" description="Disordered" evidence="1">
    <location>
        <begin position="82"/>
        <end position="117"/>
    </location>
</feature>
<feature type="compositionally biased region" description="Basic and acidic residues" evidence="1">
    <location>
        <begin position="94"/>
        <end position="104"/>
    </location>
</feature>
<dbReference type="EMBL" id="NJEU01000144">
    <property type="protein sequence ID" value="PHH80880.1"/>
    <property type="molecule type" value="Genomic_DNA"/>
</dbReference>
<feature type="compositionally biased region" description="Polar residues" evidence="1">
    <location>
        <begin position="211"/>
        <end position="243"/>
    </location>
</feature>
<feature type="compositionally biased region" description="Polar residues" evidence="1">
    <location>
        <begin position="20"/>
        <end position="46"/>
    </location>
</feature>
<dbReference type="AlphaFoldDB" id="A0A2C5ZM53"/>
<evidence type="ECO:0000256" key="1">
    <source>
        <dbReference type="SAM" id="MobiDB-lite"/>
    </source>
</evidence>
<name>A0A2C5ZM53_9HYPO</name>
<feature type="region of interest" description="Disordered" evidence="1">
    <location>
        <begin position="147"/>
        <end position="244"/>
    </location>
</feature>
<comment type="caution">
    <text evidence="2">The sequence shown here is derived from an EMBL/GenBank/DDBJ whole genome shotgun (WGS) entry which is preliminary data.</text>
</comment>
<evidence type="ECO:0000313" key="3">
    <source>
        <dbReference type="Proteomes" id="UP000224854"/>
    </source>
</evidence>
<proteinExistence type="predicted"/>
<keyword evidence="3" id="KW-1185">Reference proteome</keyword>
<organism evidence="2 3">
    <name type="scientific">Ophiocordyceps australis</name>
    <dbReference type="NCBI Taxonomy" id="1399860"/>
    <lineage>
        <taxon>Eukaryota</taxon>
        <taxon>Fungi</taxon>
        <taxon>Dikarya</taxon>
        <taxon>Ascomycota</taxon>
        <taxon>Pezizomycotina</taxon>
        <taxon>Sordariomycetes</taxon>
        <taxon>Hypocreomycetidae</taxon>
        <taxon>Hypocreales</taxon>
        <taxon>Ophiocordycipitaceae</taxon>
        <taxon>Ophiocordyceps</taxon>
    </lineage>
</organism>
<dbReference type="Proteomes" id="UP000224854">
    <property type="component" value="Unassembled WGS sequence"/>
</dbReference>
<reference evidence="2 3" key="1">
    <citation type="submission" date="2017-06" db="EMBL/GenBank/DDBJ databases">
        <title>Ant-infecting Ophiocordyceps genomes reveal a high diversity of potential behavioral manipulation genes and a possible major role for enterotoxins.</title>
        <authorList>
            <person name="De Bekker C."/>
            <person name="Evans H.C."/>
            <person name="Brachmann A."/>
            <person name="Hughes D.P."/>
        </authorList>
    </citation>
    <scope>NUCLEOTIDE SEQUENCE [LARGE SCALE GENOMIC DNA]</scope>
    <source>
        <strain evidence="2 3">1348a</strain>
    </source>
</reference>
<dbReference type="OrthoDB" id="76453at2759"/>
<feature type="region of interest" description="Disordered" evidence="1">
    <location>
        <begin position="1"/>
        <end position="46"/>
    </location>
</feature>
<gene>
    <name evidence="2" type="ORF">CDD82_1460</name>
</gene>
<sequence>MEAETANRPRSRILREMNANRRNPFNSPPSSTGSHGTISPTLSTVFSDMEDSTRMLDKDIARVTAPRKLTVNWDAAGRKWPGYFSRNVSGSKGAQEHKSTKESKPSPTRYHSADDSTDNFAWQAATKTRAEMQPRVDNDSSSLSAILSKPTTTRSPSHHVSTRNSANAASMPKAHDASIKQTRQSLHSFQRHLNASFSPKHDKQTEARGSLSPNTSSAKSSLTAVARSPNSPESPQNNVSSAPSILMPDVSHLEDFVTGTLKFHSMDNKVPIFVKHGKVHDRQQNPSAYAHAFIDGIEIPEDEKNIFVTGICQESPATC</sequence>
<accession>A0A2C5ZM53</accession>
<evidence type="ECO:0000313" key="2">
    <source>
        <dbReference type="EMBL" id="PHH80880.1"/>
    </source>
</evidence>
<protein>
    <submittedName>
        <fullName evidence="2">Uncharacterized protein</fullName>
    </submittedName>
</protein>